<evidence type="ECO:0000313" key="7">
    <source>
        <dbReference type="EMBL" id="MBK1633358.1"/>
    </source>
</evidence>
<dbReference type="Proteomes" id="UP000748752">
    <property type="component" value="Unassembled WGS sequence"/>
</dbReference>
<proteinExistence type="inferred from homology"/>
<organism evidence="7 8">
    <name type="scientific">Thiohalocapsa halophila</name>
    <dbReference type="NCBI Taxonomy" id="69359"/>
    <lineage>
        <taxon>Bacteria</taxon>
        <taxon>Pseudomonadati</taxon>
        <taxon>Pseudomonadota</taxon>
        <taxon>Gammaproteobacteria</taxon>
        <taxon>Chromatiales</taxon>
        <taxon>Chromatiaceae</taxon>
        <taxon>Thiohalocapsa</taxon>
    </lineage>
</organism>
<feature type="transmembrane region" description="Helical" evidence="5">
    <location>
        <begin position="64"/>
        <end position="90"/>
    </location>
</feature>
<feature type="transmembrane region" description="Helical" evidence="5">
    <location>
        <begin position="198"/>
        <end position="227"/>
    </location>
</feature>
<evidence type="ECO:0000256" key="3">
    <source>
        <dbReference type="ARBA" id="ARBA00022989"/>
    </source>
</evidence>
<keyword evidence="3 5" id="KW-1133">Transmembrane helix</keyword>
<dbReference type="HAMAP" id="MF_01600">
    <property type="entry name" value="UPF0182"/>
    <property type="match status" value="1"/>
</dbReference>
<keyword evidence="4 5" id="KW-0472">Membrane</keyword>
<comment type="caution">
    <text evidence="7">The sequence shown here is derived from an EMBL/GenBank/DDBJ whole genome shotgun (WGS) entry which is preliminary data.</text>
</comment>
<feature type="transmembrane region" description="Helical" evidence="5">
    <location>
        <begin position="102"/>
        <end position="127"/>
    </location>
</feature>
<dbReference type="RefSeq" id="WP_200241718.1">
    <property type="nucleotide sequence ID" value="NZ_NRRV01000080.1"/>
</dbReference>
<dbReference type="PANTHER" id="PTHR39344">
    <property type="entry name" value="UPF0182 PROTEIN SLL1060"/>
    <property type="match status" value="1"/>
</dbReference>
<feature type="transmembrane region" description="Helical" evidence="5">
    <location>
        <begin position="159"/>
        <end position="177"/>
    </location>
</feature>
<keyword evidence="2 5" id="KW-0812">Transmembrane</keyword>
<reference evidence="7 8" key="1">
    <citation type="journal article" date="2020" name="Microorganisms">
        <title>Osmotic Adaptation and Compatible Solute Biosynthesis of Phototrophic Bacteria as Revealed from Genome Analyses.</title>
        <authorList>
            <person name="Imhoff J.F."/>
            <person name="Rahn T."/>
            <person name="Kunzel S."/>
            <person name="Keller A."/>
            <person name="Neulinger S.C."/>
        </authorList>
    </citation>
    <scope>NUCLEOTIDE SEQUENCE [LARGE SCALE GENOMIC DNA]</scope>
    <source>
        <strain evidence="7 8">DSM 6210</strain>
    </source>
</reference>
<name>A0ABS1CNU6_9GAMM</name>
<accession>A0ABS1CNU6</accession>
<feature type="transmembrane region" description="Helical" evidence="5">
    <location>
        <begin position="247"/>
        <end position="264"/>
    </location>
</feature>
<dbReference type="EMBL" id="NRRV01000080">
    <property type="protein sequence ID" value="MBK1633358.1"/>
    <property type="molecule type" value="Genomic_DNA"/>
</dbReference>
<feature type="transmembrane region" description="Helical" evidence="5">
    <location>
        <begin position="301"/>
        <end position="327"/>
    </location>
</feature>
<feature type="region of interest" description="Disordered" evidence="6">
    <location>
        <begin position="949"/>
        <end position="968"/>
    </location>
</feature>
<dbReference type="InterPro" id="IPR005372">
    <property type="entry name" value="UPF0182"/>
</dbReference>
<evidence type="ECO:0000256" key="1">
    <source>
        <dbReference type="ARBA" id="ARBA00022475"/>
    </source>
</evidence>
<keyword evidence="8" id="KW-1185">Reference proteome</keyword>
<dbReference type="Pfam" id="PF03699">
    <property type="entry name" value="UPF0182"/>
    <property type="match status" value="1"/>
</dbReference>
<feature type="transmembrane region" description="Helical" evidence="5">
    <location>
        <begin position="29"/>
        <end position="52"/>
    </location>
</feature>
<comment type="subcellular location">
    <subcellularLocation>
        <location evidence="5">Cell membrane</location>
        <topology evidence="5">Multi-pass membrane protein</topology>
    </subcellularLocation>
</comment>
<dbReference type="PANTHER" id="PTHR39344:SF1">
    <property type="entry name" value="UPF0182 PROTEIN SLL1060"/>
    <property type="match status" value="1"/>
</dbReference>
<comment type="similarity">
    <text evidence="5">Belongs to the UPF0182 family.</text>
</comment>
<evidence type="ECO:0000256" key="2">
    <source>
        <dbReference type="ARBA" id="ARBA00022692"/>
    </source>
</evidence>
<gene>
    <name evidence="7" type="ORF">CKO31_21905</name>
</gene>
<evidence type="ECO:0000256" key="5">
    <source>
        <dbReference type="HAMAP-Rule" id="MF_01600"/>
    </source>
</evidence>
<sequence>MYLLLFFLLVGAGIALARAGYVKGRAGWLWGGGALAVGTLVLFPLLGFWAEALWFHAVGFGGRFWTFVGARLLMAVLAALAAGVVAWLLLRPARRLLPALSPWAALAAGAGGLLWGLGTWQAWLLFLNRAEAGVAEPILGLDAGFYLFTLPVLQALHGLLQWLLVVLAVATGVAVLLRLRGGAGGSSAGSTTGPDTTALVPPVAVLSATAGVWLGLGALLGAFGLLYSELGVTAGPGWTDANIRLPVYLLLAVLSPLLALVPAIRPLRRWLGDRLEGLGRQLAGGASQWLNDGLPARAGGLLVSIAVPWGAVAGLWLLLAGVLPAAVQGLVVEPNEITFERPYIANNIALTRHAFGLDEVEQRQYPLSGDFDRQTVQDNQHLISEVRLWDWRALDAVYKQFQEIRLYYEFVDVDMDRYRFDDRYREVMVSARELSQENLAEQSQTFVNRRFKYTHGYGLTLATVSDFTPEGLPNLLVKDIPPESAYPSLAVERPEIYYGELTKEWVVANSSEQEFDYPKGEQNAYTRYAGQGGVELKNLWRKFLFGWKLDSTRLLLSSYPRPQSRIMLHRQIEDRVRTLAPFLELDDDPYLVLVDGRLKWIIDAYTTSTRFPYSEPFVAPFASRLPVGAGGDADGSPQVDYLSGNNYVRNSVKVVVDAYQGSVNFYVFEPEDPLISAWQGALPGMFQPRAAMPEALEAHVRYPEGLLLTQGLVYAKYHMNDPEVFYNQEDLWVRATEKHYDRVQPVEPYYVMWELPESDQAEFVLMLPFTPKNRQVLIGWIAGLSDGDNYGRFLAYQFPKERRVLGPQQVETKIDQDSHLSGQLTLWDQRGSNVIRGNVLAIPLDHTLLYVEPIYLQAETAAYPELRLVAVMHGDDLSYAETFDEALAGLFGPEQPTAAGLGTRSLRQLAGDANAAFQRYLGAQGEGRFRDAADALTELQSLLSELAATQETGDEQVPGGPARAESGP</sequence>
<evidence type="ECO:0000256" key="6">
    <source>
        <dbReference type="SAM" id="MobiDB-lite"/>
    </source>
</evidence>
<evidence type="ECO:0000256" key="4">
    <source>
        <dbReference type="ARBA" id="ARBA00023136"/>
    </source>
</evidence>
<evidence type="ECO:0000313" key="8">
    <source>
        <dbReference type="Proteomes" id="UP000748752"/>
    </source>
</evidence>
<keyword evidence="1 5" id="KW-1003">Cell membrane</keyword>
<protein>
    <recommendedName>
        <fullName evidence="5">UPF0182 protein CKO31_21905</fullName>
    </recommendedName>
</protein>